<dbReference type="Proteomes" id="UP000190312">
    <property type="component" value="Unassembled WGS sequence"/>
</dbReference>
<dbReference type="InterPro" id="IPR012951">
    <property type="entry name" value="BBE"/>
</dbReference>
<evidence type="ECO:0000313" key="3">
    <source>
        <dbReference type="Proteomes" id="UP000190312"/>
    </source>
</evidence>
<reference evidence="2 3" key="1">
    <citation type="submission" date="2016-10" db="EMBL/GenBank/DDBJ databases">
        <title>Genome sequencing of Aspergillus oryzae BCC7051.</title>
        <authorList>
            <person name="Thammarongtham C."/>
            <person name="Vorapreeda T."/>
            <person name="Nookaew I."/>
            <person name="Srisuk T."/>
            <person name="Land M."/>
            <person name="Jeennor S."/>
            <person name="Laoteng K."/>
        </authorList>
    </citation>
    <scope>NUCLEOTIDE SEQUENCE [LARGE SCALE GENOMIC DNA]</scope>
    <source>
        <strain evidence="2 3">BCC7051</strain>
    </source>
</reference>
<dbReference type="EMBL" id="MKZY01000003">
    <property type="protein sequence ID" value="OOO11094.1"/>
    <property type="molecule type" value="Genomic_DNA"/>
</dbReference>
<dbReference type="GO" id="GO:0016491">
    <property type="term" value="F:oxidoreductase activity"/>
    <property type="evidence" value="ECO:0007669"/>
    <property type="project" value="InterPro"/>
</dbReference>
<dbReference type="VEuPathDB" id="FungiDB:AO090102000457"/>
<feature type="domain" description="Berberine/berberine-like" evidence="1">
    <location>
        <begin position="100"/>
        <end position="131"/>
    </location>
</feature>
<proteinExistence type="predicted"/>
<name>A0A1S9DQ38_ASPOZ</name>
<evidence type="ECO:0000259" key="1">
    <source>
        <dbReference type="Pfam" id="PF08031"/>
    </source>
</evidence>
<evidence type="ECO:0000313" key="2">
    <source>
        <dbReference type="EMBL" id="OOO11094.1"/>
    </source>
</evidence>
<dbReference type="AlphaFoldDB" id="A0A1S9DQ38"/>
<comment type="caution">
    <text evidence="2">The sequence shown here is derived from an EMBL/GenBank/DDBJ whole genome shotgun (WGS) entry which is preliminary data.</text>
</comment>
<dbReference type="InterPro" id="IPR016169">
    <property type="entry name" value="FAD-bd_PCMH_sub2"/>
</dbReference>
<dbReference type="Gene3D" id="3.40.462.20">
    <property type="match status" value="1"/>
</dbReference>
<dbReference type="Pfam" id="PF08031">
    <property type="entry name" value="BBE"/>
    <property type="match status" value="1"/>
</dbReference>
<dbReference type="GO" id="GO:0050660">
    <property type="term" value="F:flavin adenine dinucleotide binding"/>
    <property type="evidence" value="ECO:0007669"/>
    <property type="project" value="InterPro"/>
</dbReference>
<organism evidence="2 3">
    <name type="scientific">Aspergillus oryzae</name>
    <name type="common">Yellow koji mold</name>
    <dbReference type="NCBI Taxonomy" id="5062"/>
    <lineage>
        <taxon>Eukaryota</taxon>
        <taxon>Fungi</taxon>
        <taxon>Dikarya</taxon>
        <taxon>Ascomycota</taxon>
        <taxon>Pezizomycotina</taxon>
        <taxon>Eurotiomycetes</taxon>
        <taxon>Eurotiomycetidae</taxon>
        <taxon>Eurotiales</taxon>
        <taxon>Aspergillaceae</taxon>
        <taxon>Aspergillus</taxon>
        <taxon>Aspergillus subgen. Circumdati</taxon>
    </lineage>
</organism>
<sequence>MFFPSDKSYKYFSSFVFENDESTIKEVTSMIKDRMRAFRNQFSGQQGLLQVTPIHSGGKAGSPAANATAFPWRKDICYITYIMGRQHSSISPKEILRRNQYENAYYDVNVIKLQEVKAHWDRKNVFHFSQSNQLVSPDMRQVTPIVLRQMNSLSTINGKALHLHFPKRMTFLELKDIPTRGFEIRVGKGLSSK</sequence>
<protein>
    <submittedName>
        <fullName evidence="2">Berberine/berberine domain protein</fullName>
    </submittedName>
</protein>
<gene>
    <name evidence="2" type="ORF">OAory_01075640</name>
</gene>
<dbReference type="Gene3D" id="3.30.465.10">
    <property type="match status" value="1"/>
</dbReference>
<accession>A0A1S9DQ38</accession>